<dbReference type="AlphaFoldDB" id="A0A1F5DMR6"/>
<dbReference type="InterPro" id="IPR022572">
    <property type="entry name" value="DNA_rep/recomb_RecO_N"/>
</dbReference>
<proteinExistence type="inferred from homology"/>
<dbReference type="EMBL" id="MEZN01000016">
    <property type="protein sequence ID" value="OGD56433.1"/>
    <property type="molecule type" value="Genomic_DNA"/>
</dbReference>
<evidence type="ECO:0000256" key="2">
    <source>
        <dbReference type="ARBA" id="ARBA00021310"/>
    </source>
</evidence>
<comment type="function">
    <text evidence="7">Involved in DNA repair and RecF pathway recombination.</text>
</comment>
<comment type="caution">
    <text evidence="9">The sequence shown here is derived from an EMBL/GenBank/DDBJ whole genome shotgun (WGS) entry which is preliminary data.</text>
</comment>
<dbReference type="Gene3D" id="1.20.1440.120">
    <property type="entry name" value="Recombination protein O, C-terminal domain"/>
    <property type="match status" value="1"/>
</dbReference>
<dbReference type="InterPro" id="IPR042242">
    <property type="entry name" value="RecO_C"/>
</dbReference>
<evidence type="ECO:0000256" key="1">
    <source>
        <dbReference type="ARBA" id="ARBA00007452"/>
    </source>
</evidence>
<evidence type="ECO:0000256" key="6">
    <source>
        <dbReference type="ARBA" id="ARBA00033409"/>
    </source>
</evidence>
<protein>
    <recommendedName>
        <fullName evidence="2 7">DNA repair protein RecO</fullName>
    </recommendedName>
    <alternativeName>
        <fullName evidence="6 7">Recombination protein O</fullName>
    </alternativeName>
</protein>
<name>A0A1F5DMR6_9BACT</name>
<keyword evidence="5 7" id="KW-0234">DNA repair</keyword>
<accession>A0A1F5DMR6</accession>
<dbReference type="Pfam" id="PF02565">
    <property type="entry name" value="RecO_C"/>
    <property type="match status" value="1"/>
</dbReference>
<evidence type="ECO:0000313" key="10">
    <source>
        <dbReference type="Proteomes" id="UP000176791"/>
    </source>
</evidence>
<dbReference type="GO" id="GO:0006302">
    <property type="term" value="P:double-strand break repair"/>
    <property type="evidence" value="ECO:0007669"/>
    <property type="project" value="TreeGrafter"/>
</dbReference>
<dbReference type="STRING" id="1797460.A3E73_03015"/>
<dbReference type="InterPro" id="IPR037278">
    <property type="entry name" value="ARFGAP/RecO"/>
</dbReference>
<dbReference type="SUPFAM" id="SSF50249">
    <property type="entry name" value="Nucleic acid-binding proteins"/>
    <property type="match status" value="1"/>
</dbReference>
<evidence type="ECO:0000256" key="7">
    <source>
        <dbReference type="HAMAP-Rule" id="MF_00201"/>
    </source>
</evidence>
<dbReference type="NCBIfam" id="TIGR00613">
    <property type="entry name" value="reco"/>
    <property type="match status" value="1"/>
</dbReference>
<sequence>MPGSYKTEAIVLKRTNFGEADRLVTVFSKHRGKLTLLAKGIRRLTSRKKGHLELFNRVKLQIANGKNLDIITEAETINSFPQLRVNLNRVRIAYLLLELVDKLTAENQEHEAVYALLCATLAQLNSDTASNSLIVDFEARLLTFLGFGLPARPDRASLEAHILAITEKPLNSKKLK</sequence>
<dbReference type="PANTHER" id="PTHR33991">
    <property type="entry name" value="DNA REPAIR PROTEIN RECO"/>
    <property type="match status" value="1"/>
</dbReference>
<dbReference type="SUPFAM" id="SSF57863">
    <property type="entry name" value="ArfGap/RecO-like zinc finger"/>
    <property type="match status" value="1"/>
</dbReference>
<dbReference type="PANTHER" id="PTHR33991:SF1">
    <property type="entry name" value="DNA REPAIR PROTEIN RECO"/>
    <property type="match status" value="1"/>
</dbReference>
<dbReference type="GO" id="GO:0006310">
    <property type="term" value="P:DNA recombination"/>
    <property type="evidence" value="ECO:0007669"/>
    <property type="project" value="UniProtKB-UniRule"/>
</dbReference>
<evidence type="ECO:0000259" key="8">
    <source>
        <dbReference type="Pfam" id="PF11967"/>
    </source>
</evidence>
<evidence type="ECO:0000313" key="9">
    <source>
        <dbReference type="EMBL" id="OGD56433.1"/>
    </source>
</evidence>
<comment type="similarity">
    <text evidence="1 7">Belongs to the RecO family.</text>
</comment>
<dbReference type="Proteomes" id="UP000176791">
    <property type="component" value="Unassembled WGS sequence"/>
</dbReference>
<dbReference type="InterPro" id="IPR003717">
    <property type="entry name" value="RecO"/>
</dbReference>
<dbReference type="GO" id="GO:0043590">
    <property type="term" value="C:bacterial nucleoid"/>
    <property type="evidence" value="ECO:0007669"/>
    <property type="project" value="TreeGrafter"/>
</dbReference>
<keyword evidence="4 7" id="KW-0233">DNA recombination</keyword>
<reference evidence="9 10" key="1">
    <citation type="journal article" date="2016" name="Nat. Commun.">
        <title>Thousands of microbial genomes shed light on interconnected biogeochemical processes in an aquifer system.</title>
        <authorList>
            <person name="Anantharaman K."/>
            <person name="Brown C.T."/>
            <person name="Hug L.A."/>
            <person name="Sharon I."/>
            <person name="Castelle C.J."/>
            <person name="Probst A.J."/>
            <person name="Thomas B.C."/>
            <person name="Singh A."/>
            <person name="Wilkins M.J."/>
            <person name="Karaoz U."/>
            <person name="Brodie E.L."/>
            <person name="Williams K.H."/>
            <person name="Hubbard S.S."/>
            <person name="Banfield J.F."/>
        </authorList>
    </citation>
    <scope>NUCLEOTIDE SEQUENCE [LARGE SCALE GENOMIC DNA]</scope>
</reference>
<organism evidence="9 10">
    <name type="scientific">Candidatus Beckwithbacteria bacterium RIFCSPHIGHO2_12_FULL_47_17</name>
    <dbReference type="NCBI Taxonomy" id="1797460"/>
    <lineage>
        <taxon>Bacteria</taxon>
        <taxon>Candidatus Beckwithiibacteriota</taxon>
    </lineage>
</organism>
<dbReference type="InterPro" id="IPR012340">
    <property type="entry name" value="NA-bd_OB-fold"/>
</dbReference>
<dbReference type="HAMAP" id="MF_00201">
    <property type="entry name" value="RecO"/>
    <property type="match status" value="1"/>
</dbReference>
<gene>
    <name evidence="7" type="primary">recO</name>
    <name evidence="9" type="ORF">A3E73_03015</name>
</gene>
<keyword evidence="3 7" id="KW-0227">DNA damage</keyword>
<evidence type="ECO:0000256" key="4">
    <source>
        <dbReference type="ARBA" id="ARBA00023172"/>
    </source>
</evidence>
<evidence type="ECO:0000256" key="5">
    <source>
        <dbReference type="ARBA" id="ARBA00023204"/>
    </source>
</evidence>
<dbReference type="Gene3D" id="2.40.50.140">
    <property type="entry name" value="Nucleic acid-binding proteins"/>
    <property type="match status" value="1"/>
</dbReference>
<evidence type="ECO:0000256" key="3">
    <source>
        <dbReference type="ARBA" id="ARBA00022763"/>
    </source>
</evidence>
<feature type="domain" description="DNA replication/recombination mediator RecO N-terminal" evidence="8">
    <location>
        <begin position="4"/>
        <end position="80"/>
    </location>
</feature>
<dbReference type="Pfam" id="PF11967">
    <property type="entry name" value="RecO_N"/>
    <property type="match status" value="1"/>
</dbReference>